<evidence type="ECO:0000313" key="2">
    <source>
        <dbReference type="EMBL" id="KAK5644013.1"/>
    </source>
</evidence>
<accession>A0AAN7VEX2</accession>
<dbReference type="Pfam" id="PF01395">
    <property type="entry name" value="PBP_GOBP"/>
    <property type="match status" value="1"/>
</dbReference>
<keyword evidence="3" id="KW-1185">Reference proteome</keyword>
<sequence length="142" mass="16540">MRSITIILILCFVAVFGDKPYEYSKIAKECITTLKLNEKEIRDLVPEVGEIPTDNEVVLKFFECCFRDFINNNGRVVENKKFKDYIRSCFEIRMTNAKHSLVKLVAKDCINQCKHIRGKSNGETGIKVMNCLKNKFQEYFEV</sequence>
<dbReference type="InterPro" id="IPR006170">
    <property type="entry name" value="PBP/GOBP"/>
</dbReference>
<protein>
    <submittedName>
        <fullName evidence="2">Uncharacterized protein</fullName>
    </submittedName>
</protein>
<dbReference type="Gene3D" id="1.10.238.20">
    <property type="entry name" value="Pheromone/general odorant binding protein domain"/>
    <property type="match status" value="1"/>
</dbReference>
<name>A0AAN7VEX2_9COLE</name>
<dbReference type="SUPFAM" id="SSF47565">
    <property type="entry name" value="Insect pheromone/odorant-binding proteins"/>
    <property type="match status" value="1"/>
</dbReference>
<keyword evidence="1" id="KW-0732">Signal</keyword>
<proteinExistence type="predicted"/>
<gene>
    <name evidence="2" type="ORF">RI129_007858</name>
</gene>
<evidence type="ECO:0000313" key="3">
    <source>
        <dbReference type="Proteomes" id="UP001329430"/>
    </source>
</evidence>
<dbReference type="GO" id="GO:0005549">
    <property type="term" value="F:odorant binding"/>
    <property type="evidence" value="ECO:0007669"/>
    <property type="project" value="InterPro"/>
</dbReference>
<organism evidence="2 3">
    <name type="scientific">Pyrocoelia pectoralis</name>
    <dbReference type="NCBI Taxonomy" id="417401"/>
    <lineage>
        <taxon>Eukaryota</taxon>
        <taxon>Metazoa</taxon>
        <taxon>Ecdysozoa</taxon>
        <taxon>Arthropoda</taxon>
        <taxon>Hexapoda</taxon>
        <taxon>Insecta</taxon>
        <taxon>Pterygota</taxon>
        <taxon>Neoptera</taxon>
        <taxon>Endopterygota</taxon>
        <taxon>Coleoptera</taxon>
        <taxon>Polyphaga</taxon>
        <taxon>Elateriformia</taxon>
        <taxon>Elateroidea</taxon>
        <taxon>Lampyridae</taxon>
        <taxon>Lampyrinae</taxon>
        <taxon>Pyrocoelia</taxon>
    </lineage>
</organism>
<evidence type="ECO:0000256" key="1">
    <source>
        <dbReference type="SAM" id="SignalP"/>
    </source>
</evidence>
<feature type="chain" id="PRO_5042964261" evidence="1">
    <location>
        <begin position="18"/>
        <end position="142"/>
    </location>
</feature>
<comment type="caution">
    <text evidence="2">The sequence shown here is derived from an EMBL/GenBank/DDBJ whole genome shotgun (WGS) entry which is preliminary data.</text>
</comment>
<dbReference type="AlphaFoldDB" id="A0AAN7VEX2"/>
<dbReference type="EMBL" id="JAVRBK010000005">
    <property type="protein sequence ID" value="KAK5644013.1"/>
    <property type="molecule type" value="Genomic_DNA"/>
</dbReference>
<reference evidence="2 3" key="1">
    <citation type="journal article" date="2024" name="Insects">
        <title>An Improved Chromosome-Level Genome Assembly of the Firefly Pyrocoelia pectoralis.</title>
        <authorList>
            <person name="Fu X."/>
            <person name="Meyer-Rochow V.B."/>
            <person name="Ballantyne L."/>
            <person name="Zhu X."/>
        </authorList>
    </citation>
    <scope>NUCLEOTIDE SEQUENCE [LARGE SCALE GENOMIC DNA]</scope>
    <source>
        <strain evidence="2">XCY_ONT2</strain>
    </source>
</reference>
<dbReference type="Proteomes" id="UP001329430">
    <property type="component" value="Chromosome 5"/>
</dbReference>
<dbReference type="InterPro" id="IPR036728">
    <property type="entry name" value="PBP_GOBP_sf"/>
</dbReference>
<feature type="signal peptide" evidence="1">
    <location>
        <begin position="1"/>
        <end position="17"/>
    </location>
</feature>